<dbReference type="OrthoDB" id="9943365at2"/>
<sequence length="182" mass="20308">MEFETKHELLQWLSELGKCTILAFSLMSSGANLHSNMPMTPEQMGYTLNRQELDVGEGPYRVRVSTQANDDQLNIQLSLQNKMVLFWGDMRYASSGEPMGGYPELLEELSGFDYVSRETRKGRVSTGCFIVPIPSDPVLLSILQRVAATHAITWIVEDGSGYIHPGNTFFGNGSQPSSWRKA</sequence>
<keyword evidence="2" id="KW-1185">Reference proteome</keyword>
<reference evidence="1 2" key="1">
    <citation type="submission" date="2017-01" db="EMBL/GenBank/DDBJ databases">
        <title>Draft genome sequence of Pseudomonas pachastrellae type strain CCUG 46540T from a deep sea.</title>
        <authorList>
            <person name="Gomila M."/>
            <person name="Mulet M."/>
            <person name="Lalucat J."/>
            <person name="Garcia-Valdes E."/>
        </authorList>
    </citation>
    <scope>NUCLEOTIDE SEQUENCE [LARGE SCALE GENOMIC DNA]</scope>
    <source>
        <strain evidence="1 2">CCUG 46540</strain>
    </source>
</reference>
<dbReference type="STRING" id="254161.SAMN05216256_101110"/>
<evidence type="ECO:0000313" key="2">
    <source>
        <dbReference type="Proteomes" id="UP000242847"/>
    </source>
</evidence>
<protein>
    <submittedName>
        <fullName evidence="1">Uncharacterized protein</fullName>
    </submittedName>
</protein>
<proteinExistence type="predicted"/>
<gene>
    <name evidence="1" type="ORF">BXT89_14440</name>
</gene>
<evidence type="ECO:0000313" key="1">
    <source>
        <dbReference type="EMBL" id="ONM43147.1"/>
    </source>
</evidence>
<dbReference type="EMBL" id="MUBC01000035">
    <property type="protein sequence ID" value="ONM43147.1"/>
    <property type="molecule type" value="Genomic_DNA"/>
</dbReference>
<comment type="caution">
    <text evidence="1">The sequence shown here is derived from an EMBL/GenBank/DDBJ whole genome shotgun (WGS) entry which is preliminary data.</text>
</comment>
<accession>A0A1S8DFF3</accession>
<dbReference type="RefSeq" id="WP_083728384.1">
    <property type="nucleotide sequence ID" value="NZ_FOUD01000001.1"/>
</dbReference>
<dbReference type="AlphaFoldDB" id="A0A1S8DFF3"/>
<organism evidence="1 2">
    <name type="scientific">Halopseudomonas pachastrellae</name>
    <dbReference type="NCBI Taxonomy" id="254161"/>
    <lineage>
        <taxon>Bacteria</taxon>
        <taxon>Pseudomonadati</taxon>
        <taxon>Pseudomonadota</taxon>
        <taxon>Gammaproteobacteria</taxon>
        <taxon>Pseudomonadales</taxon>
        <taxon>Pseudomonadaceae</taxon>
        <taxon>Halopseudomonas</taxon>
    </lineage>
</organism>
<dbReference type="Proteomes" id="UP000242847">
    <property type="component" value="Unassembled WGS sequence"/>
</dbReference>
<name>A0A1S8DFF3_9GAMM</name>